<keyword evidence="3" id="KW-1185">Reference proteome</keyword>
<reference evidence="2 3" key="1">
    <citation type="journal article" date="2014" name="Appl. Environ. Microbiol.">
        <title>Comparative genomic and morphological analysis of Listeria phages isolated from farm environments.</title>
        <authorList>
            <person name="Denes T."/>
            <person name="Vongkamjan K."/>
            <person name="Ackermann H.W."/>
            <person name="Moreno Switt A.I."/>
            <person name="Wiedmann M."/>
            <person name="den Bakker H.C."/>
        </authorList>
    </citation>
    <scope>NUCLEOTIDE SEQUENCE [LARGE SCALE GENOMIC DNA]</scope>
</reference>
<evidence type="ECO:0000313" key="3">
    <source>
        <dbReference type="Proteomes" id="UP000026994"/>
    </source>
</evidence>
<dbReference type="Pfam" id="PF02368">
    <property type="entry name" value="Big_2"/>
    <property type="match status" value="1"/>
</dbReference>
<dbReference type="SMART" id="SM00635">
    <property type="entry name" value="BID_2"/>
    <property type="match status" value="1"/>
</dbReference>
<feature type="domain" description="BIG2" evidence="1">
    <location>
        <begin position="144"/>
        <end position="225"/>
    </location>
</feature>
<name>A0A059T5N2_9CAUD</name>
<evidence type="ECO:0000259" key="1">
    <source>
        <dbReference type="SMART" id="SM00635"/>
    </source>
</evidence>
<dbReference type="InterPro" id="IPR008964">
    <property type="entry name" value="Invasin/intimin_cell_adhesion"/>
</dbReference>
<dbReference type="Proteomes" id="UP000026994">
    <property type="component" value="Segment"/>
</dbReference>
<proteinExistence type="predicted"/>
<organism evidence="2 3">
    <name type="scientific">Listeria phage LP-064</name>
    <dbReference type="NCBI Taxonomy" id="1458853"/>
    <lineage>
        <taxon>Viruses</taxon>
        <taxon>Duplodnaviria</taxon>
        <taxon>Heunggongvirae</taxon>
        <taxon>Uroviricota</taxon>
        <taxon>Caudoviricetes</taxon>
        <taxon>Herelleviridae</taxon>
        <taxon>Jasinskavirinae</taxon>
        <taxon>Pecentumvirus</taxon>
        <taxon>Pecentumvirus LP064</taxon>
    </lineage>
</organism>
<protein>
    <submittedName>
        <fullName evidence="2">Ig-like domain-containing protein</fullName>
    </submittedName>
</protein>
<dbReference type="SUPFAM" id="SSF49373">
    <property type="entry name" value="Invasin/intimin cell-adhesion fragments"/>
    <property type="match status" value="1"/>
</dbReference>
<accession>A0A059T5N2</accession>
<gene>
    <name evidence="2" type="ORF">LP064_161</name>
</gene>
<sequence>MAIKNIKDLLKESTVVLDGKYLQARTVTDGFTGTYQGNHSFKVEKTGSNYSVYPMYFDKDTKQMEKRKDPIIYTDDGEIFFVVRTTVDPYNYPVIEQDSLTGKNTEKQILQAFIAFSADEYSFANYNLFINDDLKFYDGSAIKEVQSIKFPNATETINSFGEDKTLTVIFTPADASDKTVTFTSSDESVIKVSNTGKLTGSINSTEKSAVVTAETSNGKKATVTVIMKASELPEP</sequence>
<dbReference type="Gene3D" id="2.60.40.1080">
    <property type="match status" value="1"/>
</dbReference>
<dbReference type="InterPro" id="IPR003343">
    <property type="entry name" value="Big_2"/>
</dbReference>
<evidence type="ECO:0000313" key="2">
    <source>
        <dbReference type="EMBL" id="AHL19183.1"/>
    </source>
</evidence>
<dbReference type="EMBL" id="KJ094029">
    <property type="protein sequence ID" value="AHL19183.1"/>
    <property type="molecule type" value="Genomic_DNA"/>
</dbReference>